<dbReference type="InterPro" id="IPR045455">
    <property type="entry name" value="NrS-1_pol-like_helicase"/>
</dbReference>
<protein>
    <recommendedName>
        <fullName evidence="5">SF3 helicase domain-containing protein</fullName>
    </recommendedName>
</protein>
<dbReference type="PANTHER" id="PTHR35372">
    <property type="entry name" value="ATP BINDING PROTEIN-RELATED"/>
    <property type="match status" value="1"/>
</dbReference>
<comment type="caution">
    <text evidence="6">The sequence shown here is derived from an EMBL/GenBank/DDBJ whole genome shotgun (WGS) entry which is preliminary data.</text>
</comment>
<reference evidence="6 7" key="1">
    <citation type="journal article" date="2014" name="BMC Genomics">
        <title>Comparison of environmental and isolate Sulfobacillus genomes reveals diverse carbon, sulfur, nitrogen, and hydrogen metabolisms.</title>
        <authorList>
            <person name="Justice N.B."/>
            <person name="Norman A."/>
            <person name="Brown C.T."/>
            <person name="Singh A."/>
            <person name="Thomas B.C."/>
            <person name="Banfield J.F."/>
        </authorList>
    </citation>
    <scope>NUCLEOTIDE SEQUENCE [LARGE SCALE GENOMIC DNA]</scope>
    <source>
        <strain evidence="6">AMDSBA3</strain>
    </source>
</reference>
<evidence type="ECO:0000259" key="5">
    <source>
        <dbReference type="PROSITE" id="PS51206"/>
    </source>
</evidence>
<dbReference type="EMBL" id="PXYV01000071">
    <property type="protein sequence ID" value="PSR20286.1"/>
    <property type="molecule type" value="Genomic_DNA"/>
</dbReference>
<dbReference type="InterPro" id="IPR014015">
    <property type="entry name" value="Helicase_SF3_DNA-vir"/>
</dbReference>
<keyword evidence="2" id="KW-0378">Hydrolase</keyword>
<keyword evidence="1" id="KW-0547">Nucleotide-binding</keyword>
<dbReference type="Gene3D" id="3.40.50.300">
    <property type="entry name" value="P-loop containing nucleotide triphosphate hydrolases"/>
    <property type="match status" value="1"/>
</dbReference>
<dbReference type="PANTHER" id="PTHR35372:SF2">
    <property type="entry name" value="SF3 HELICASE DOMAIN-CONTAINING PROTEIN"/>
    <property type="match status" value="1"/>
</dbReference>
<dbReference type="InterPro" id="IPR027417">
    <property type="entry name" value="P-loop_NTPase"/>
</dbReference>
<proteinExistence type="predicted"/>
<dbReference type="SUPFAM" id="SSF52540">
    <property type="entry name" value="P-loop containing nucleoside triphosphate hydrolases"/>
    <property type="match status" value="1"/>
</dbReference>
<evidence type="ECO:0000256" key="2">
    <source>
        <dbReference type="ARBA" id="ARBA00022801"/>
    </source>
</evidence>
<gene>
    <name evidence="6" type="ORF">C7B45_15570</name>
</gene>
<accession>A0A2T2WDH4</accession>
<feature type="region of interest" description="Disordered" evidence="4">
    <location>
        <begin position="1"/>
        <end position="30"/>
    </location>
</feature>
<organism evidence="6 7">
    <name type="scientific">Sulfobacillus acidophilus</name>
    <dbReference type="NCBI Taxonomy" id="53633"/>
    <lineage>
        <taxon>Bacteria</taxon>
        <taxon>Bacillati</taxon>
        <taxon>Bacillota</taxon>
        <taxon>Clostridia</taxon>
        <taxon>Eubacteriales</taxon>
        <taxon>Clostridiales Family XVII. Incertae Sedis</taxon>
        <taxon>Sulfobacillus</taxon>
    </lineage>
</organism>
<keyword evidence="3" id="KW-0067">ATP-binding</keyword>
<evidence type="ECO:0000313" key="6">
    <source>
        <dbReference type="EMBL" id="PSR20286.1"/>
    </source>
</evidence>
<dbReference type="PROSITE" id="PS51206">
    <property type="entry name" value="SF3_HELICASE_1"/>
    <property type="match status" value="1"/>
</dbReference>
<evidence type="ECO:0000256" key="4">
    <source>
        <dbReference type="SAM" id="MobiDB-lite"/>
    </source>
</evidence>
<evidence type="ECO:0000313" key="7">
    <source>
        <dbReference type="Proteomes" id="UP000241848"/>
    </source>
</evidence>
<evidence type="ECO:0000256" key="3">
    <source>
        <dbReference type="ARBA" id="ARBA00022840"/>
    </source>
</evidence>
<dbReference type="GO" id="GO:0005524">
    <property type="term" value="F:ATP binding"/>
    <property type="evidence" value="ECO:0007669"/>
    <property type="project" value="UniProtKB-KW"/>
</dbReference>
<dbReference type="Proteomes" id="UP000241848">
    <property type="component" value="Unassembled WGS sequence"/>
</dbReference>
<sequence length="541" mass="59646">MERKQILTDSISEREQSGKTRREITGKDPILFPGNGAGRTSLGAPVVPGVVGDELVTQIVERVLQRAGDYAAPGKNVWKIDTYQLAVAIIAETAAQWRHDQPWIFVRRRYVEGGTWVGPIALKVGATFGQKDPLRLANTVSATVGMILGVSPRGAQFAKAHWDAKPKLALKNGTLDLTDPANPVFQTGQWSAADRITWLVEADWDPQAHSQDVDQFLASSIPNAGQREMMLEYLGLVLARWDLSLQSYLFQLGGGSNGKGLIQDVLRTLCGEAVSSISLGHLASNQFAAAHLVDSAVNVVGDESASILKDSSKLKQLTGGDAMSMEVKFRMAYAAVPKTKLIFSLNQLPRIVDFTNGFFRRPLIVEFPMVFAKNPKLEEALKSQTAMGYWLRLFVEAYGRLKARGDFERQYTRGSLQAWREQDDIVSATVAEGFLQIDPQGTVAQDALVAGMKIFGELLGMESPRLAEVLNRLNALAAWVSQGTNQQPTVIKPFKPHGQPREVQGVNWGPEIFTTQYRPTPRDDYQPIAKWIGVEELDMPF</sequence>
<feature type="domain" description="SF3 helicase" evidence="5">
    <location>
        <begin position="225"/>
        <end position="380"/>
    </location>
</feature>
<dbReference type="Pfam" id="PF19263">
    <property type="entry name" value="DUF5906"/>
    <property type="match status" value="1"/>
</dbReference>
<evidence type="ECO:0000256" key="1">
    <source>
        <dbReference type="ARBA" id="ARBA00022741"/>
    </source>
</evidence>
<dbReference type="InterPro" id="IPR051620">
    <property type="entry name" value="ORF904-like_C"/>
</dbReference>
<dbReference type="AlphaFoldDB" id="A0A2T2WDH4"/>
<feature type="compositionally biased region" description="Basic and acidic residues" evidence="4">
    <location>
        <begin position="1"/>
        <end position="26"/>
    </location>
</feature>
<dbReference type="GO" id="GO:0016787">
    <property type="term" value="F:hydrolase activity"/>
    <property type="evidence" value="ECO:0007669"/>
    <property type="project" value="UniProtKB-KW"/>
</dbReference>
<name>A0A2T2WDH4_9FIRM</name>